<dbReference type="PANTHER" id="PTHR11707">
    <property type="entry name" value="L-ASPARAGINASE"/>
    <property type="match status" value="1"/>
</dbReference>
<evidence type="ECO:0000313" key="8">
    <source>
        <dbReference type="Proteomes" id="UP000245119"/>
    </source>
</evidence>
<dbReference type="PROSITE" id="PS00917">
    <property type="entry name" value="ASN_GLN_ASE_2"/>
    <property type="match status" value="1"/>
</dbReference>
<dbReference type="PROSITE" id="PS50088">
    <property type="entry name" value="ANK_REPEAT"/>
    <property type="match status" value="2"/>
</dbReference>
<dbReference type="Proteomes" id="UP000245119">
    <property type="component" value="Linkage Group LG8"/>
</dbReference>
<feature type="domain" description="Asparaginase/glutaminase C-terminal" evidence="6">
    <location>
        <begin position="137"/>
        <end position="252"/>
    </location>
</feature>
<sequence length="507" mass="55438">MKHYDKYDGFVVLHGTDTMAYTASALSFMCEHLGKPIILTGSQIPIFEVRSDGRDNFLSSLIIAGTYPIPEVLLCFNEKVYRGNRCVKSDNSSFSAFSSPNMPPLVRLEIDIFVDWPAVFYTGETEKFRIHTNMCQNVGILRLFPGITAQTVRAFMQPPMQGIILQTYGAGNAPTNRADLLDVLEEACKWGVLIVNITQCSRGNVNAAYATGVALQKAGVILGGDMTTEAALAKLSYVLGKGDWSMEKRKKMLGQNLRGEMTTVAQETLSFMDHDLIESVAQTLHLSTHEEVNKLKDALFPNLMCAAAKNSDIPALEKLIEAGSHLSAPNQDGRTALHVACHSGDLRLVQFLLNNGASVHVRDYRGDSPLIDAIHAKNLDIIYLLVQTGAVIPWSKSAIALHLCSAAALNDLNTIKAWHAAGADLNSFDYDYRTALHVAVTSNRKDVAEFLMKNGAHCNLQDVFGLTALTIAQKLGYTELLSILNPDGHLCVEPIENLLSCNHTSSL</sequence>
<dbReference type="PIRSF" id="PIRSF001220">
    <property type="entry name" value="L-ASNase_gatD"/>
    <property type="match status" value="1"/>
</dbReference>
<dbReference type="OrthoDB" id="542841at2759"/>
<name>A0A2T7NYJ7_POMCA</name>
<dbReference type="PROSITE" id="PS51732">
    <property type="entry name" value="ASN_GLN_ASE_3"/>
    <property type="match status" value="1"/>
</dbReference>
<dbReference type="PROSITE" id="PS50297">
    <property type="entry name" value="ANK_REP_REGION"/>
    <property type="match status" value="2"/>
</dbReference>
<dbReference type="EMBL" id="PZQS01000008">
    <property type="protein sequence ID" value="PVD26242.1"/>
    <property type="molecule type" value="Genomic_DNA"/>
</dbReference>
<evidence type="ECO:0000313" key="7">
    <source>
        <dbReference type="EMBL" id="PVD26242.1"/>
    </source>
</evidence>
<dbReference type="FunFam" id="3.40.50.40:FF:000001">
    <property type="entry name" value="L-asparaginase 1"/>
    <property type="match status" value="1"/>
</dbReference>
<dbReference type="CDD" id="cd08963">
    <property type="entry name" value="L-asparaginase_I"/>
    <property type="match status" value="1"/>
</dbReference>
<dbReference type="InterPro" id="IPR036770">
    <property type="entry name" value="Ankyrin_rpt-contain_sf"/>
</dbReference>
<dbReference type="Gene3D" id="3.40.50.1170">
    <property type="entry name" value="L-asparaginase, N-terminal domain"/>
    <property type="match status" value="1"/>
</dbReference>
<dbReference type="PIRSF" id="PIRSF500176">
    <property type="entry name" value="L_ASNase"/>
    <property type="match status" value="1"/>
</dbReference>
<dbReference type="Gene3D" id="1.25.40.20">
    <property type="entry name" value="Ankyrin repeat-containing domain"/>
    <property type="match status" value="2"/>
</dbReference>
<dbReference type="InterPro" id="IPR037152">
    <property type="entry name" value="L-asparaginase_N_sf"/>
</dbReference>
<evidence type="ECO:0000259" key="6">
    <source>
        <dbReference type="Pfam" id="PF17763"/>
    </source>
</evidence>
<dbReference type="Gene3D" id="3.40.50.40">
    <property type="match status" value="1"/>
</dbReference>
<reference evidence="7 8" key="1">
    <citation type="submission" date="2018-04" db="EMBL/GenBank/DDBJ databases">
        <title>The genome of golden apple snail Pomacea canaliculata provides insight into stress tolerance and invasive adaptation.</title>
        <authorList>
            <person name="Liu C."/>
            <person name="Liu B."/>
            <person name="Ren Y."/>
            <person name="Zhang Y."/>
            <person name="Wang H."/>
            <person name="Li S."/>
            <person name="Jiang F."/>
            <person name="Yin L."/>
            <person name="Zhang G."/>
            <person name="Qian W."/>
            <person name="Fan W."/>
        </authorList>
    </citation>
    <scope>NUCLEOTIDE SEQUENCE [LARGE SCALE GENOMIC DNA]</scope>
    <source>
        <strain evidence="7">SZHN2017</strain>
        <tissue evidence="7">Muscle</tissue>
    </source>
</reference>
<dbReference type="STRING" id="400727.A0A2T7NYJ7"/>
<evidence type="ECO:0000256" key="2">
    <source>
        <dbReference type="ARBA" id="ARBA00022801"/>
    </source>
</evidence>
<dbReference type="SMART" id="SM00248">
    <property type="entry name" value="ANK"/>
    <property type="match status" value="4"/>
</dbReference>
<dbReference type="InterPro" id="IPR006034">
    <property type="entry name" value="Asparaginase/glutaminase-like"/>
</dbReference>
<feature type="active site" evidence="4">
    <location>
        <position position="16"/>
    </location>
</feature>
<dbReference type="InterPro" id="IPR040919">
    <property type="entry name" value="Asparaginase_C"/>
</dbReference>
<evidence type="ECO:0000256" key="3">
    <source>
        <dbReference type="PROSITE-ProRule" id="PRU00023"/>
    </source>
</evidence>
<dbReference type="GO" id="GO:0009066">
    <property type="term" value="P:aspartate family amino acid metabolic process"/>
    <property type="evidence" value="ECO:0007669"/>
    <property type="project" value="UniProtKB-ARBA"/>
</dbReference>
<dbReference type="Pfam" id="PF12796">
    <property type="entry name" value="Ank_2"/>
    <property type="match status" value="2"/>
</dbReference>
<evidence type="ECO:0000256" key="1">
    <source>
        <dbReference type="ARBA" id="ARBA00012920"/>
    </source>
</evidence>
<dbReference type="Pfam" id="PF00710">
    <property type="entry name" value="Asparaginase"/>
    <property type="match status" value="1"/>
</dbReference>
<dbReference type="GO" id="GO:0004067">
    <property type="term" value="F:asparaginase activity"/>
    <property type="evidence" value="ECO:0007669"/>
    <property type="project" value="UniProtKB-UniRule"/>
</dbReference>
<comment type="caution">
    <text evidence="7">The sequence shown here is derived from an EMBL/GenBank/DDBJ whole genome shotgun (WGS) entry which is preliminary data.</text>
</comment>
<feature type="repeat" description="ANK" evidence="3">
    <location>
        <begin position="332"/>
        <end position="364"/>
    </location>
</feature>
<protein>
    <recommendedName>
        <fullName evidence="1">asparaginase</fullName>
        <ecNumber evidence="1">3.5.1.1</ecNumber>
    </recommendedName>
</protein>
<dbReference type="PANTHER" id="PTHR11707:SF28">
    <property type="entry name" value="60 KDA LYSOPHOSPHOLIPASE"/>
    <property type="match status" value="1"/>
</dbReference>
<dbReference type="Pfam" id="PF17763">
    <property type="entry name" value="Asparaginase_C"/>
    <property type="match status" value="1"/>
</dbReference>
<dbReference type="InterPro" id="IPR027475">
    <property type="entry name" value="Asparaginase/glutaminase_AS2"/>
</dbReference>
<dbReference type="PRINTS" id="PR00139">
    <property type="entry name" value="ASNGLNASE"/>
</dbReference>
<keyword evidence="8" id="KW-1185">Reference proteome</keyword>
<dbReference type="InterPro" id="IPR027473">
    <property type="entry name" value="L-asparaginase_C"/>
</dbReference>
<dbReference type="InterPro" id="IPR036152">
    <property type="entry name" value="Asp/glu_Ase-like_sf"/>
</dbReference>
<dbReference type="AlphaFoldDB" id="A0A2T7NYJ7"/>
<evidence type="ECO:0000256" key="4">
    <source>
        <dbReference type="PROSITE-ProRule" id="PRU10100"/>
    </source>
</evidence>
<dbReference type="SUPFAM" id="SSF48403">
    <property type="entry name" value="Ankyrin repeat"/>
    <property type="match status" value="1"/>
</dbReference>
<feature type="repeat" description="ANK" evidence="3">
    <location>
        <begin position="431"/>
        <end position="463"/>
    </location>
</feature>
<dbReference type="EC" id="3.5.1.1" evidence="1"/>
<gene>
    <name evidence="7" type="ORF">C0Q70_13912</name>
</gene>
<feature type="domain" description="L-asparaginase N-terminal" evidence="5">
    <location>
        <begin position="2"/>
        <end position="117"/>
    </location>
</feature>
<organism evidence="7 8">
    <name type="scientific">Pomacea canaliculata</name>
    <name type="common">Golden apple snail</name>
    <dbReference type="NCBI Taxonomy" id="400727"/>
    <lineage>
        <taxon>Eukaryota</taxon>
        <taxon>Metazoa</taxon>
        <taxon>Spiralia</taxon>
        <taxon>Lophotrochozoa</taxon>
        <taxon>Mollusca</taxon>
        <taxon>Gastropoda</taxon>
        <taxon>Caenogastropoda</taxon>
        <taxon>Architaenioglossa</taxon>
        <taxon>Ampullarioidea</taxon>
        <taxon>Ampullariidae</taxon>
        <taxon>Pomacea</taxon>
    </lineage>
</organism>
<dbReference type="SUPFAM" id="SSF53774">
    <property type="entry name" value="Glutaminase/Asparaginase"/>
    <property type="match status" value="1"/>
</dbReference>
<dbReference type="InterPro" id="IPR041725">
    <property type="entry name" value="L-asparaginase_I"/>
</dbReference>
<dbReference type="SMART" id="SM00870">
    <property type="entry name" value="Asparaginase"/>
    <property type="match status" value="1"/>
</dbReference>
<evidence type="ECO:0000259" key="5">
    <source>
        <dbReference type="Pfam" id="PF00710"/>
    </source>
</evidence>
<proteinExistence type="predicted"/>
<dbReference type="InterPro" id="IPR027474">
    <property type="entry name" value="L-asparaginase_N"/>
</dbReference>
<keyword evidence="2" id="KW-0378">Hydrolase</keyword>
<dbReference type="InterPro" id="IPR002110">
    <property type="entry name" value="Ankyrin_rpt"/>
</dbReference>
<accession>A0A2T7NYJ7</accession>
<keyword evidence="3" id="KW-0040">ANK repeat</keyword>